<feature type="transmembrane region" description="Helical" evidence="1">
    <location>
        <begin position="122"/>
        <end position="145"/>
    </location>
</feature>
<keyword evidence="1" id="KW-0812">Transmembrane</keyword>
<gene>
    <name evidence="4" type="ORF">B9Q54_02525</name>
    <name evidence="3" type="ORF">C6T04_04455</name>
    <name evidence="2" type="ORF">CJD00_05485</name>
    <name evidence="5" type="ORF">DSX26_06380</name>
    <name evidence="6" type="ORF">DYU70_06120</name>
</gene>
<dbReference type="GeneID" id="66545105"/>
<dbReference type="Proteomes" id="UP000361993">
    <property type="component" value="Unassembled WGS sequence"/>
</dbReference>
<feature type="transmembrane region" description="Helical" evidence="1">
    <location>
        <begin position="97"/>
        <end position="116"/>
    </location>
</feature>
<protein>
    <submittedName>
        <fullName evidence="5">Uncharacterized protein</fullName>
    </submittedName>
</protein>
<evidence type="ECO:0000256" key="1">
    <source>
        <dbReference type="SAM" id="Phobius"/>
    </source>
</evidence>
<evidence type="ECO:0000313" key="5">
    <source>
        <dbReference type="EMBL" id="EAL6851089.1"/>
    </source>
</evidence>
<proteinExistence type="predicted"/>
<accession>A0A0Q2P8S2</accession>
<name>A0A0Q2P8S2_CAMCO</name>
<evidence type="ECO:0000313" key="11">
    <source>
        <dbReference type="Proteomes" id="UP000411403"/>
    </source>
</evidence>
<dbReference type="Proteomes" id="UP000365807">
    <property type="component" value="Unassembled WGS sequence"/>
</dbReference>
<evidence type="ECO:0000313" key="6">
    <source>
        <dbReference type="EMBL" id="EAL9204732.1"/>
    </source>
</evidence>
<evidence type="ECO:0000313" key="3">
    <source>
        <dbReference type="EMBL" id="EAK4358182.1"/>
    </source>
</evidence>
<dbReference type="RefSeq" id="WP_002778922.1">
    <property type="nucleotide sequence ID" value="NZ_AANOQZ020000007.1"/>
</dbReference>
<dbReference type="Proteomes" id="UP000409545">
    <property type="component" value="Unassembled WGS sequence"/>
</dbReference>
<sequence>MAFMSFSGFFYARNDLRLFKIEKKSEIKSFFYKDYTLASFKDELNLNNEIFFYQSLKENLFKENDEILISNLGKKIILFRNFTQNSDNFAEAKLKQVLLLIFLFLASVFFASLAAINEFGAVDLVFLMICLLLLVMGIINLGLLFKQIRILKSFSKEEMKEFLTQRMKKYAKK</sequence>
<dbReference type="STRING" id="195.ATE51_00282"/>
<dbReference type="KEGG" id="ccoo:ATE51_00282"/>
<dbReference type="EMBL" id="AACQHW010000006">
    <property type="protein sequence ID" value="EAL6851089.1"/>
    <property type="molecule type" value="Genomic_DNA"/>
</dbReference>
<dbReference type="eggNOG" id="ENOG503189S">
    <property type="taxonomic scope" value="Bacteria"/>
</dbReference>
<dbReference type="OrthoDB" id="5355608at2"/>
<evidence type="ECO:0000313" key="10">
    <source>
        <dbReference type="Proteomes" id="UP000409545"/>
    </source>
</evidence>
<dbReference type="EMBL" id="AACGFG010000005">
    <property type="protein sequence ID" value="EAK4358182.1"/>
    <property type="molecule type" value="Genomic_DNA"/>
</dbReference>
<dbReference type="KEGG" id="ccof:VC76_00695"/>
<keyword evidence="1" id="KW-0472">Membrane</keyword>
<reference evidence="5 7" key="2">
    <citation type="submission" date="2018-07" db="EMBL/GenBank/DDBJ databases">
        <authorList>
            <consortium name="NARMS: The National Antimicrobial Resistance Monitoring System"/>
        </authorList>
    </citation>
    <scope>NUCLEOTIDE SEQUENCE [LARGE SCALE GENOMIC DNA]</scope>
    <source>
        <strain evidence="6 11">CVM N17C171</strain>
        <strain evidence="5 7">CVM N17C548</strain>
        <strain evidence="3 9">FSIS11807978</strain>
        <strain evidence="4 10">FSIS1711007</strain>
    </source>
</reference>
<evidence type="ECO:0000313" key="9">
    <source>
        <dbReference type="Proteomes" id="UP000365807"/>
    </source>
</evidence>
<evidence type="ECO:0000313" key="4">
    <source>
        <dbReference type="EMBL" id="EAK5103147.1"/>
    </source>
</evidence>
<evidence type="ECO:0000313" key="7">
    <source>
        <dbReference type="Proteomes" id="UP000352088"/>
    </source>
</evidence>
<dbReference type="EMBL" id="AACSIE010000005">
    <property type="protein sequence ID" value="EAL9204732.1"/>
    <property type="molecule type" value="Genomic_DNA"/>
</dbReference>
<dbReference type="Proteomes" id="UP000411403">
    <property type="component" value="Unassembled WGS sequence"/>
</dbReference>
<reference evidence="2 8" key="1">
    <citation type="submission" date="2018-05" db="EMBL/GenBank/DDBJ databases">
        <authorList>
            <consortium name="GenomeTrakr network: Whole genome sequencing for foodborne pathogen traceback"/>
        </authorList>
    </citation>
    <scope>NUCLEOTIDE SEQUENCE [LARGE SCALE GENOMIC DNA]</scope>
    <source>
        <strain evidence="2 8">NC_C6016</strain>
    </source>
</reference>
<dbReference type="Proteomes" id="UP000352088">
    <property type="component" value="Unassembled WGS sequence"/>
</dbReference>
<dbReference type="EMBL" id="AACGUZ010000003">
    <property type="protein sequence ID" value="EAK5103147.1"/>
    <property type="molecule type" value="Genomic_DNA"/>
</dbReference>
<evidence type="ECO:0000313" key="8">
    <source>
        <dbReference type="Proteomes" id="UP000361993"/>
    </source>
</evidence>
<dbReference type="EMBL" id="AACDUL010000008">
    <property type="protein sequence ID" value="EAK1509713.1"/>
    <property type="molecule type" value="Genomic_DNA"/>
</dbReference>
<keyword evidence="1" id="KW-1133">Transmembrane helix</keyword>
<evidence type="ECO:0000313" key="2">
    <source>
        <dbReference type="EMBL" id="EAK1509713.1"/>
    </source>
</evidence>
<dbReference type="AlphaFoldDB" id="A0A0Q2P8S2"/>
<organism evidence="5 7">
    <name type="scientific">Campylobacter coli</name>
    <dbReference type="NCBI Taxonomy" id="195"/>
    <lineage>
        <taxon>Bacteria</taxon>
        <taxon>Pseudomonadati</taxon>
        <taxon>Campylobacterota</taxon>
        <taxon>Epsilonproteobacteria</taxon>
        <taxon>Campylobacterales</taxon>
        <taxon>Campylobacteraceae</taxon>
        <taxon>Campylobacter</taxon>
    </lineage>
</organism>
<comment type="caution">
    <text evidence="5">The sequence shown here is derived from an EMBL/GenBank/DDBJ whole genome shotgun (WGS) entry which is preliminary data.</text>
</comment>